<keyword evidence="4" id="KW-1185">Reference proteome</keyword>
<dbReference type="Pfam" id="PF13561">
    <property type="entry name" value="adh_short_C2"/>
    <property type="match status" value="1"/>
</dbReference>
<gene>
    <name evidence="3" type="ORF">FKZ61_19015</name>
</gene>
<dbReference type="FunFam" id="3.40.50.720:FF:000084">
    <property type="entry name" value="Short-chain dehydrogenase reductase"/>
    <property type="match status" value="1"/>
</dbReference>
<proteinExistence type="inferred from homology"/>
<dbReference type="PRINTS" id="PR00080">
    <property type="entry name" value="SDRFAMILY"/>
</dbReference>
<dbReference type="InterPro" id="IPR036291">
    <property type="entry name" value="NAD(P)-bd_dom_sf"/>
</dbReference>
<dbReference type="OrthoDB" id="9803333at2"/>
<dbReference type="CDD" id="cd05233">
    <property type="entry name" value="SDR_c"/>
    <property type="match status" value="1"/>
</dbReference>
<comment type="caution">
    <text evidence="3">The sequence shown here is derived from an EMBL/GenBank/DDBJ whole genome shotgun (WGS) entry which is preliminary data.</text>
</comment>
<dbReference type="Gene3D" id="3.40.50.720">
    <property type="entry name" value="NAD(P)-binding Rossmann-like Domain"/>
    <property type="match status" value="1"/>
</dbReference>
<dbReference type="GO" id="GO:0032787">
    <property type="term" value="P:monocarboxylic acid metabolic process"/>
    <property type="evidence" value="ECO:0007669"/>
    <property type="project" value="UniProtKB-ARBA"/>
</dbReference>
<evidence type="ECO:0000313" key="3">
    <source>
        <dbReference type="EMBL" id="TQE93946.1"/>
    </source>
</evidence>
<dbReference type="AlphaFoldDB" id="A0A540VAZ9"/>
<dbReference type="InterPro" id="IPR050259">
    <property type="entry name" value="SDR"/>
</dbReference>
<dbReference type="PANTHER" id="PTHR42879">
    <property type="entry name" value="3-OXOACYL-(ACYL-CARRIER-PROTEIN) REDUCTASE"/>
    <property type="match status" value="1"/>
</dbReference>
<keyword evidence="2" id="KW-0560">Oxidoreductase</keyword>
<protein>
    <submittedName>
        <fullName evidence="3">SDR family oxidoreductase</fullName>
    </submittedName>
</protein>
<dbReference type="Proteomes" id="UP000317371">
    <property type="component" value="Unassembled WGS sequence"/>
</dbReference>
<organism evidence="3 4">
    <name type="scientific">Litorilinea aerophila</name>
    <dbReference type="NCBI Taxonomy" id="1204385"/>
    <lineage>
        <taxon>Bacteria</taxon>
        <taxon>Bacillati</taxon>
        <taxon>Chloroflexota</taxon>
        <taxon>Caldilineae</taxon>
        <taxon>Caldilineales</taxon>
        <taxon>Caldilineaceae</taxon>
        <taxon>Litorilinea</taxon>
    </lineage>
</organism>
<accession>A0A540VAZ9</accession>
<dbReference type="GO" id="GO:0016491">
    <property type="term" value="F:oxidoreductase activity"/>
    <property type="evidence" value="ECO:0007669"/>
    <property type="project" value="UniProtKB-KW"/>
</dbReference>
<evidence type="ECO:0000256" key="2">
    <source>
        <dbReference type="ARBA" id="ARBA00023002"/>
    </source>
</evidence>
<evidence type="ECO:0000256" key="1">
    <source>
        <dbReference type="ARBA" id="ARBA00006484"/>
    </source>
</evidence>
<comment type="similarity">
    <text evidence="1">Belongs to the short-chain dehydrogenases/reductases (SDR) family.</text>
</comment>
<dbReference type="EMBL" id="VIGC01000030">
    <property type="protein sequence ID" value="TQE93946.1"/>
    <property type="molecule type" value="Genomic_DNA"/>
</dbReference>
<reference evidence="3 4" key="1">
    <citation type="submission" date="2019-06" db="EMBL/GenBank/DDBJ databases">
        <title>Genome sequence of Litorilinea aerophila BAA-2444.</title>
        <authorList>
            <person name="Maclea K.S."/>
            <person name="Maurais E.G."/>
            <person name="Iannazzi L.C."/>
        </authorList>
    </citation>
    <scope>NUCLEOTIDE SEQUENCE [LARGE SCALE GENOMIC DNA]</scope>
    <source>
        <strain evidence="3 4">ATCC BAA-2444</strain>
    </source>
</reference>
<dbReference type="InParanoid" id="A0A540VAZ9"/>
<dbReference type="SUPFAM" id="SSF51735">
    <property type="entry name" value="NAD(P)-binding Rossmann-fold domains"/>
    <property type="match status" value="1"/>
</dbReference>
<dbReference type="PANTHER" id="PTHR42879:SF2">
    <property type="entry name" value="3-OXOACYL-[ACYL-CARRIER-PROTEIN] REDUCTASE FABG"/>
    <property type="match status" value="1"/>
</dbReference>
<evidence type="ECO:0000313" key="4">
    <source>
        <dbReference type="Proteomes" id="UP000317371"/>
    </source>
</evidence>
<dbReference type="RefSeq" id="WP_141611745.1">
    <property type="nucleotide sequence ID" value="NZ_VIGC02000030.1"/>
</dbReference>
<dbReference type="InterPro" id="IPR002347">
    <property type="entry name" value="SDR_fam"/>
</dbReference>
<sequence>MKLQDRVALVTGASKGIGRAIALAFADEGAHVGITGRALDELESLRDEIVARGVRCALLPADLAEPGAVDRVHGHVVQELGPVEILVNNAGMGSSANPRPVVEYDDDFWEKLLYVNLTVPYLFCKRVLPDMLQRRHGRIINIASINGKIGSLHGAAYAASKHGLLGLTRTLAMEVVKDGITVNAICPGPVHTLVNDLRIAYDARRLGKTVEELEATLTPMGRRLEPEEVAPLAVYLASDDARAMTGQAINIDGGVLMTG</sequence>
<dbReference type="PROSITE" id="PS00061">
    <property type="entry name" value="ADH_SHORT"/>
    <property type="match status" value="1"/>
</dbReference>
<dbReference type="InterPro" id="IPR020904">
    <property type="entry name" value="Sc_DH/Rdtase_CS"/>
</dbReference>
<name>A0A540VAZ9_9CHLR</name>
<dbReference type="PRINTS" id="PR00081">
    <property type="entry name" value="GDHRDH"/>
</dbReference>